<reference evidence="1" key="1">
    <citation type="submission" date="2023-06" db="EMBL/GenBank/DDBJ databases">
        <title>MBL-encoding genomic islands in Pseudomonas spp. in Poland.</title>
        <authorList>
            <person name="Urbanowicz P."/>
            <person name="Izdebski R."/>
            <person name="Biedrzycka M."/>
            <person name="Gniadkowski M."/>
        </authorList>
    </citation>
    <scope>NUCLEOTIDE SEQUENCE</scope>
    <source>
        <strain evidence="1">NMI5768_13</strain>
    </source>
</reference>
<dbReference type="Proteomes" id="UP001165439">
    <property type="component" value="Unassembled WGS sequence"/>
</dbReference>
<dbReference type="EMBL" id="JAJSRF020000001">
    <property type="protein sequence ID" value="MDM3951071.1"/>
    <property type="molecule type" value="Genomic_DNA"/>
</dbReference>
<organism evidence="1 2">
    <name type="scientific">Pseudomonas alloputida</name>
    <dbReference type="NCBI Taxonomy" id="1940621"/>
    <lineage>
        <taxon>Bacteria</taxon>
        <taxon>Pseudomonadati</taxon>
        <taxon>Pseudomonadota</taxon>
        <taxon>Gammaproteobacteria</taxon>
        <taxon>Pseudomonadales</taxon>
        <taxon>Pseudomonadaceae</taxon>
        <taxon>Pseudomonas</taxon>
    </lineage>
</organism>
<dbReference type="AlphaFoldDB" id="A0AAW7HG28"/>
<comment type="caution">
    <text evidence="1">The sequence shown here is derived from an EMBL/GenBank/DDBJ whole genome shotgun (WGS) entry which is preliminary data.</text>
</comment>
<accession>A0AAW7HG28</accession>
<proteinExistence type="predicted"/>
<gene>
    <name evidence="1" type="ORF">LU674_001725</name>
</gene>
<evidence type="ECO:0000313" key="2">
    <source>
        <dbReference type="Proteomes" id="UP001165439"/>
    </source>
</evidence>
<dbReference type="RefSeq" id="WP_060501507.1">
    <property type="nucleotide sequence ID" value="NZ_JAJSRF020000001.1"/>
</dbReference>
<protein>
    <submittedName>
        <fullName evidence="1">Uncharacterized protein</fullName>
    </submittedName>
</protein>
<name>A0AAW7HG28_9PSED</name>
<sequence>MTQAPAVAAESKLETSSVRFHIETIRQSLSSQEAALRFEYVRGYLDALYGQCKFDEQERDSLLAEAKAVKEAWPQKVQSAPTN</sequence>
<evidence type="ECO:0000313" key="1">
    <source>
        <dbReference type="EMBL" id="MDM3951071.1"/>
    </source>
</evidence>